<comment type="caution">
    <text evidence="13">The sequence shown here is derived from an EMBL/GenBank/DDBJ whole genome shotgun (WGS) entry which is preliminary data.</text>
</comment>
<dbReference type="Gene3D" id="3.40.50.1970">
    <property type="match status" value="1"/>
</dbReference>
<accession>A0A834XQI2</accession>
<dbReference type="EC" id="1.1.99.24" evidence="4"/>
<evidence type="ECO:0000259" key="11">
    <source>
        <dbReference type="Pfam" id="PF00465"/>
    </source>
</evidence>
<organism evidence="13 14">
    <name type="scientific">Aphidius gifuensis</name>
    <name type="common">Parasitoid wasp</name>
    <dbReference type="NCBI Taxonomy" id="684658"/>
    <lineage>
        <taxon>Eukaryota</taxon>
        <taxon>Metazoa</taxon>
        <taxon>Ecdysozoa</taxon>
        <taxon>Arthropoda</taxon>
        <taxon>Hexapoda</taxon>
        <taxon>Insecta</taxon>
        <taxon>Pterygota</taxon>
        <taxon>Neoptera</taxon>
        <taxon>Endopterygota</taxon>
        <taxon>Hymenoptera</taxon>
        <taxon>Apocrita</taxon>
        <taxon>Ichneumonoidea</taxon>
        <taxon>Braconidae</taxon>
        <taxon>Aphidiinae</taxon>
        <taxon>Aphidius</taxon>
    </lineage>
</organism>
<evidence type="ECO:0000259" key="12">
    <source>
        <dbReference type="Pfam" id="PF25137"/>
    </source>
</evidence>
<evidence type="ECO:0000256" key="8">
    <source>
        <dbReference type="ARBA" id="ARBA00024921"/>
    </source>
</evidence>
<evidence type="ECO:0000256" key="7">
    <source>
        <dbReference type="ARBA" id="ARBA00023128"/>
    </source>
</evidence>
<dbReference type="GO" id="GO:0004022">
    <property type="term" value="F:alcohol dehydrogenase (NAD+) activity"/>
    <property type="evidence" value="ECO:0007669"/>
    <property type="project" value="InterPro"/>
</dbReference>
<reference evidence="13 14" key="1">
    <citation type="submission" date="2020-08" db="EMBL/GenBank/DDBJ databases">
        <title>Aphidius gifuensis genome sequencing and assembly.</title>
        <authorList>
            <person name="Du Z."/>
        </authorList>
    </citation>
    <scope>NUCLEOTIDE SEQUENCE [LARGE SCALE GENOMIC DNA]</scope>
    <source>
        <strain evidence="13">YNYX2018</strain>
        <tissue evidence="13">Adults</tissue>
    </source>
</reference>
<dbReference type="OrthoDB" id="339764at2759"/>
<evidence type="ECO:0000256" key="6">
    <source>
        <dbReference type="ARBA" id="ARBA00023002"/>
    </source>
</evidence>
<dbReference type="GO" id="GO:0046872">
    <property type="term" value="F:metal ion binding"/>
    <property type="evidence" value="ECO:0007669"/>
    <property type="project" value="InterPro"/>
</dbReference>
<gene>
    <name evidence="13" type="ORF">HCN44_000126</name>
</gene>
<dbReference type="GO" id="GO:0005739">
    <property type="term" value="C:mitochondrion"/>
    <property type="evidence" value="ECO:0007669"/>
    <property type="project" value="UniProtKB-SubCell"/>
</dbReference>
<keyword evidence="14" id="KW-1185">Reference proteome</keyword>
<evidence type="ECO:0000313" key="14">
    <source>
        <dbReference type="Proteomes" id="UP000639338"/>
    </source>
</evidence>
<dbReference type="Proteomes" id="UP000639338">
    <property type="component" value="Unassembled WGS sequence"/>
</dbReference>
<dbReference type="InterPro" id="IPR056798">
    <property type="entry name" value="ADH_Fe_C"/>
</dbReference>
<dbReference type="FunFam" id="3.40.50.1970:FF:000010">
    <property type="entry name" value="Probable hydroxyacid-oxoacid transhydrogenase, mitochondrial"/>
    <property type="match status" value="1"/>
</dbReference>
<dbReference type="AlphaFoldDB" id="A0A834XQI2"/>
<name>A0A834XQI2_APHGI</name>
<keyword evidence="6" id="KW-0560">Oxidoreductase</keyword>
<dbReference type="GO" id="GO:0047988">
    <property type="term" value="F:hydroxyacid-oxoacid transhydrogenase activity"/>
    <property type="evidence" value="ECO:0007669"/>
    <property type="project" value="UniProtKB-EC"/>
</dbReference>
<comment type="function">
    <text evidence="8">Catalyzes the cofactor-independent reversible oxidation of gamma-hydroxybutyrate (GHB) to succinic semialdehyde (SSA) coupled to reduction of 2-ketoglutarate (2-KG) to D-2-hydroxyglutarate (D-2-HG). L-3-hydroxybutyrate (L-3-OHB) is also a substrate for HOT when using 2-KG as hydrogen acceptor, resulting in the formation of D-2-HG.</text>
</comment>
<comment type="catalytic activity">
    <reaction evidence="1">
        <text>(S)-3-hydroxybutanoate + 2-oxoglutarate = (R)-2-hydroxyglutarate + acetoacetate</text>
        <dbReference type="Rhea" id="RHEA:23048"/>
        <dbReference type="ChEBI" id="CHEBI:11047"/>
        <dbReference type="ChEBI" id="CHEBI:13705"/>
        <dbReference type="ChEBI" id="CHEBI:15801"/>
        <dbReference type="ChEBI" id="CHEBI:16810"/>
        <dbReference type="EC" id="1.1.99.24"/>
    </reaction>
</comment>
<protein>
    <recommendedName>
        <fullName evidence="10">Probable hydroxyacid-oxoacid transhydrogenase, mitochondrial</fullName>
        <ecNumber evidence="4">1.1.99.24</ecNumber>
    </recommendedName>
</protein>
<dbReference type="SUPFAM" id="SSF56796">
    <property type="entry name" value="Dehydroquinate synthase-like"/>
    <property type="match status" value="1"/>
</dbReference>
<dbReference type="FunFam" id="1.20.1090.10:FF:000003">
    <property type="entry name" value="Probable hydroxyacid-oxoacid transhydrogenase, mitochondrial"/>
    <property type="match status" value="1"/>
</dbReference>
<dbReference type="Pfam" id="PF00465">
    <property type="entry name" value="Fe-ADH"/>
    <property type="match status" value="1"/>
</dbReference>
<evidence type="ECO:0000256" key="4">
    <source>
        <dbReference type="ARBA" id="ARBA00013182"/>
    </source>
</evidence>
<evidence type="ECO:0000256" key="1">
    <source>
        <dbReference type="ARBA" id="ARBA00000813"/>
    </source>
</evidence>
<evidence type="ECO:0000256" key="3">
    <source>
        <dbReference type="ARBA" id="ARBA00010005"/>
    </source>
</evidence>
<evidence type="ECO:0000256" key="10">
    <source>
        <dbReference type="ARBA" id="ARBA00070550"/>
    </source>
</evidence>
<dbReference type="PANTHER" id="PTHR11496">
    <property type="entry name" value="ALCOHOL DEHYDROGENASE"/>
    <property type="match status" value="1"/>
</dbReference>
<dbReference type="Pfam" id="PF25137">
    <property type="entry name" value="ADH_Fe_C"/>
    <property type="match status" value="1"/>
</dbReference>
<comment type="similarity">
    <text evidence="3">Belongs to the iron-containing alcohol dehydrogenase family. Hydroxyacid-oxoacid transhydrogenase subfamily.</text>
</comment>
<dbReference type="EMBL" id="JACMRX010000004">
    <property type="protein sequence ID" value="KAF7990321.1"/>
    <property type="molecule type" value="Genomic_DNA"/>
</dbReference>
<feature type="domain" description="Fe-containing alcohol dehydrogenase-like C-terminal" evidence="12">
    <location>
        <begin position="280"/>
        <end position="470"/>
    </location>
</feature>
<dbReference type="PANTHER" id="PTHR11496:SF83">
    <property type="entry name" value="HYDROXYACID-OXOACID TRANSHYDROGENASE, MITOCHONDRIAL"/>
    <property type="match status" value="1"/>
</dbReference>
<evidence type="ECO:0000256" key="5">
    <source>
        <dbReference type="ARBA" id="ARBA00022946"/>
    </source>
</evidence>
<dbReference type="InterPro" id="IPR039697">
    <property type="entry name" value="Alcohol_dehydrogenase_Fe"/>
</dbReference>
<comment type="subcellular location">
    <subcellularLocation>
        <location evidence="2">Mitochondrion</location>
    </subcellularLocation>
</comment>
<comment type="catalytic activity">
    <reaction evidence="9">
        <text>4-hydroxybutanoate + 2-oxoglutarate = (R)-2-hydroxyglutarate + succinate semialdehyde</text>
        <dbReference type="Rhea" id="RHEA:24734"/>
        <dbReference type="ChEBI" id="CHEBI:15801"/>
        <dbReference type="ChEBI" id="CHEBI:16724"/>
        <dbReference type="ChEBI" id="CHEBI:16810"/>
        <dbReference type="ChEBI" id="CHEBI:57706"/>
        <dbReference type="EC" id="1.1.99.24"/>
    </reaction>
</comment>
<keyword evidence="5" id="KW-0809">Transit peptide</keyword>
<proteinExistence type="inferred from homology"/>
<evidence type="ECO:0000256" key="9">
    <source>
        <dbReference type="ARBA" id="ARBA00049496"/>
    </source>
</evidence>
<dbReference type="InterPro" id="IPR001670">
    <property type="entry name" value="ADH_Fe/GldA"/>
</dbReference>
<dbReference type="Gene3D" id="1.20.1090.10">
    <property type="entry name" value="Dehydroquinate synthase-like - alpha domain"/>
    <property type="match status" value="1"/>
</dbReference>
<evidence type="ECO:0000256" key="2">
    <source>
        <dbReference type="ARBA" id="ARBA00004173"/>
    </source>
</evidence>
<feature type="domain" description="Alcohol dehydrogenase iron-type/glycerol dehydrogenase GldA" evidence="11">
    <location>
        <begin position="59"/>
        <end position="231"/>
    </location>
</feature>
<keyword evidence="7" id="KW-0496">Mitochondrion</keyword>
<dbReference type="CDD" id="cd08190">
    <property type="entry name" value="HOT"/>
    <property type="match status" value="1"/>
</dbReference>
<dbReference type="InterPro" id="IPR042157">
    <property type="entry name" value="HOT"/>
</dbReference>
<sequence length="474" mass="51909">MYSRKRVVDLLQVISSQSCKCPAHGNPGSTIIHNHEKFNYSLLNNSETKEYAFEMACSTVRYGIGVTKELGMDLQNFGVKKTCLMTDSNLVNLSPVKSALDSLTKYGINFDVYDKVRVEPTETSLQDSIEFTKNGNYDSFVAVGGGSVMDTCKAANLYTSDKNAEFLDYVNAPIGKAKPILVNLKPLIAVPTTSGTGSETTGVSIFDYRPLKAKTGIANRALRPTLGIIDPLHTLTLPERVCAYSGFDVLCHALESFTAIPYTERLPCPTNPILRPAYQGSNPVSDVWARFALNIMKKYFERAVYNQDDLEARSNMHLASTMAGVGFGNAGVHLCHGLSYPISGNAPKKFFPKGYSDDHPIVPHGLSVVISAPAVFSFTGKACPERHLEAAELLGADISNCKKADAGYILADVVRKYMSKMKIENGLSAIGFDKNIIPTLVDGTLPQHRITKLAPREQSEEDLSKLFEDSFEIY</sequence>
<evidence type="ECO:0000313" key="13">
    <source>
        <dbReference type="EMBL" id="KAF7990321.1"/>
    </source>
</evidence>